<dbReference type="Gene3D" id="3.40.630.30">
    <property type="match status" value="1"/>
</dbReference>
<dbReference type="Pfam" id="PF00583">
    <property type="entry name" value="Acetyltransf_1"/>
    <property type="match status" value="1"/>
</dbReference>
<accession>A0AA95JHG4</accession>
<organism evidence="4 5">
    <name type="scientific">Candidatus Cohnella colombiensis</name>
    <dbReference type="NCBI Taxonomy" id="3121368"/>
    <lineage>
        <taxon>Bacteria</taxon>
        <taxon>Bacillati</taxon>
        <taxon>Bacillota</taxon>
        <taxon>Bacilli</taxon>
        <taxon>Bacillales</taxon>
        <taxon>Paenibacillaceae</taxon>
        <taxon>Cohnella</taxon>
    </lineage>
</organism>
<evidence type="ECO:0000313" key="5">
    <source>
        <dbReference type="Proteomes" id="UP001178662"/>
    </source>
</evidence>
<evidence type="ECO:0000259" key="3">
    <source>
        <dbReference type="PROSITE" id="PS51186"/>
    </source>
</evidence>
<dbReference type="PANTHER" id="PTHR43072">
    <property type="entry name" value="N-ACETYLTRANSFERASE"/>
    <property type="match status" value="1"/>
</dbReference>
<keyword evidence="5" id="KW-1185">Reference proteome</keyword>
<evidence type="ECO:0000313" key="4">
    <source>
        <dbReference type="EMBL" id="WEK56005.1"/>
    </source>
</evidence>
<proteinExistence type="predicted"/>
<evidence type="ECO:0000256" key="2">
    <source>
        <dbReference type="ARBA" id="ARBA00023315"/>
    </source>
</evidence>
<keyword evidence="1" id="KW-0808">Transferase</keyword>
<protein>
    <submittedName>
        <fullName evidence="4">GNAT family N-acetyltransferase</fullName>
    </submittedName>
</protein>
<keyword evidence="2" id="KW-0012">Acyltransferase</keyword>
<dbReference type="SUPFAM" id="SSF55729">
    <property type="entry name" value="Acyl-CoA N-acyltransferases (Nat)"/>
    <property type="match status" value="1"/>
</dbReference>
<dbReference type="PROSITE" id="PS51186">
    <property type="entry name" value="GNAT"/>
    <property type="match status" value="1"/>
</dbReference>
<dbReference type="InterPro" id="IPR016181">
    <property type="entry name" value="Acyl_CoA_acyltransferase"/>
</dbReference>
<dbReference type="CDD" id="cd04301">
    <property type="entry name" value="NAT_SF"/>
    <property type="match status" value="1"/>
</dbReference>
<name>A0AA95JHG4_9BACL</name>
<dbReference type="Proteomes" id="UP001178662">
    <property type="component" value="Chromosome"/>
</dbReference>
<dbReference type="EMBL" id="CP119317">
    <property type="protein sequence ID" value="WEK56005.1"/>
    <property type="molecule type" value="Genomic_DNA"/>
</dbReference>
<dbReference type="PANTHER" id="PTHR43072:SF23">
    <property type="entry name" value="UPF0039 PROTEIN C11D3.02C"/>
    <property type="match status" value="1"/>
</dbReference>
<dbReference type="InterPro" id="IPR000182">
    <property type="entry name" value="GNAT_dom"/>
</dbReference>
<evidence type="ECO:0000256" key="1">
    <source>
        <dbReference type="ARBA" id="ARBA00022679"/>
    </source>
</evidence>
<sequence>MYTDYIIEDASLDCLERIVEIYNSTIASRMVTADIEPVSVDSKRQWFEDHTSDHFPIWVMKKEGDVVAWFSFQPFSDRPAYDATAEISVYIAQEYRSQGIGSILLQRAIQVAPSLNLSNLVAYVYAHNEASLALLKKFQFEQWGYYPKVTKMDGVEMDVVALGRRVV</sequence>
<dbReference type="AlphaFoldDB" id="A0AA95JHG4"/>
<dbReference type="GO" id="GO:0016747">
    <property type="term" value="F:acyltransferase activity, transferring groups other than amino-acyl groups"/>
    <property type="evidence" value="ECO:0007669"/>
    <property type="project" value="InterPro"/>
</dbReference>
<gene>
    <name evidence="4" type="ORF">P0Y55_08145</name>
</gene>
<feature type="domain" description="N-acetyltransferase" evidence="3">
    <location>
        <begin position="5"/>
        <end position="162"/>
    </location>
</feature>
<reference evidence="4" key="1">
    <citation type="submission" date="2023-03" db="EMBL/GenBank/DDBJ databases">
        <title>Andean soil-derived lignocellulolytic bacterial consortium as a source of novel taxa and putative plastic-active enzymes.</title>
        <authorList>
            <person name="Diaz-Garcia L."/>
            <person name="Chuvochina M."/>
            <person name="Feuerriegel G."/>
            <person name="Bunk B."/>
            <person name="Sproer C."/>
            <person name="Streit W.R."/>
            <person name="Rodriguez L.M."/>
            <person name="Overmann J."/>
            <person name="Jimenez D.J."/>
        </authorList>
    </citation>
    <scope>NUCLEOTIDE SEQUENCE</scope>
    <source>
        <strain evidence="4">MAG 2441</strain>
    </source>
</reference>